<feature type="domain" description="N-acetyltransferase" evidence="1">
    <location>
        <begin position="3"/>
        <end position="167"/>
    </location>
</feature>
<evidence type="ECO:0000259" key="1">
    <source>
        <dbReference type="PROSITE" id="PS51186"/>
    </source>
</evidence>
<evidence type="ECO:0000313" key="3">
    <source>
        <dbReference type="Proteomes" id="UP001199642"/>
    </source>
</evidence>
<protein>
    <submittedName>
        <fullName evidence="2">GNAT family N-acetyltransferase</fullName>
    </submittedName>
</protein>
<dbReference type="Gene3D" id="3.40.630.30">
    <property type="match status" value="1"/>
</dbReference>
<evidence type="ECO:0000313" key="2">
    <source>
        <dbReference type="EMBL" id="UGS27450.1"/>
    </source>
</evidence>
<accession>A0ABY3RX15</accession>
<gene>
    <name evidence="2" type="ORF">K8F61_04420</name>
</gene>
<dbReference type="EMBL" id="CP082781">
    <property type="protein sequence ID" value="UGS27450.1"/>
    <property type="molecule type" value="Genomic_DNA"/>
</dbReference>
<dbReference type="RefSeq" id="WP_231820807.1">
    <property type="nucleotide sequence ID" value="NZ_CP082781.1"/>
</dbReference>
<name>A0ABY3RX15_9MICO</name>
<dbReference type="InterPro" id="IPR000182">
    <property type="entry name" value="GNAT_dom"/>
</dbReference>
<keyword evidence="3" id="KW-1185">Reference proteome</keyword>
<dbReference type="Proteomes" id="UP001199642">
    <property type="component" value="Chromosome"/>
</dbReference>
<dbReference type="PROSITE" id="PS51186">
    <property type="entry name" value="GNAT"/>
    <property type="match status" value="1"/>
</dbReference>
<reference evidence="2 3" key="1">
    <citation type="submission" date="2023-01" db="EMBL/GenBank/DDBJ databases">
        <title>Characterization of estradiol degrading bacteria Microbacterium sp. MZT7 and reveal degrading genes through genome analysis.</title>
        <authorList>
            <person name="Hao P."/>
            <person name="Gao Y."/>
        </authorList>
    </citation>
    <scope>NUCLEOTIDE SEQUENCE [LARGE SCALE GENOMIC DNA]</scope>
    <source>
        <strain evidence="2 3">MZT7</strain>
    </source>
</reference>
<proteinExistence type="predicted"/>
<dbReference type="InterPro" id="IPR016181">
    <property type="entry name" value="Acyl_CoA_acyltransferase"/>
</dbReference>
<dbReference type="SUPFAM" id="SSF55729">
    <property type="entry name" value="Acyl-CoA N-acyltransferases (Nat)"/>
    <property type="match status" value="1"/>
</dbReference>
<organism evidence="2 3">
    <name type="scientific">Microbacterium resistens</name>
    <dbReference type="NCBI Taxonomy" id="156977"/>
    <lineage>
        <taxon>Bacteria</taxon>
        <taxon>Bacillati</taxon>
        <taxon>Actinomycetota</taxon>
        <taxon>Actinomycetes</taxon>
        <taxon>Micrococcales</taxon>
        <taxon>Microbacteriaceae</taxon>
        <taxon>Microbacterium</taxon>
    </lineage>
</organism>
<dbReference type="Pfam" id="PF00583">
    <property type="entry name" value="Acetyltransf_1"/>
    <property type="match status" value="1"/>
</dbReference>
<sequence>MTVQVRRIRMDEWERVRDLRLRALADPAAGIAFLDTVAGASAQPDDFWRLRAANAAVGTGAAQFIAVENTGQWCATLTVLHADGPERTGLVVGVYVAEGRRGTGTIDALFDEAARWAADAGAIALTLDVHVDNARAQAAYARNGFVRTGEIAEASIGREYVMRRELEPSR</sequence>